<dbReference type="Proteomes" id="UP000663720">
    <property type="component" value="Chromosome"/>
</dbReference>
<dbReference type="KEGG" id="dli:dnl_30670"/>
<evidence type="ECO:0000313" key="3">
    <source>
        <dbReference type="Proteomes" id="UP000663720"/>
    </source>
</evidence>
<dbReference type="AlphaFoldDB" id="A0A975B8J0"/>
<proteinExistence type="predicted"/>
<keyword evidence="1" id="KW-0812">Transmembrane</keyword>
<evidence type="ECO:0000313" key="2">
    <source>
        <dbReference type="EMBL" id="QTA80754.1"/>
    </source>
</evidence>
<keyword evidence="3" id="KW-1185">Reference proteome</keyword>
<feature type="transmembrane region" description="Helical" evidence="1">
    <location>
        <begin position="25"/>
        <end position="44"/>
    </location>
</feature>
<protein>
    <submittedName>
        <fullName evidence="2">Uncharacterized protein</fullName>
    </submittedName>
</protein>
<organism evidence="2 3">
    <name type="scientific">Desulfonema limicola</name>
    <dbReference type="NCBI Taxonomy" id="45656"/>
    <lineage>
        <taxon>Bacteria</taxon>
        <taxon>Pseudomonadati</taxon>
        <taxon>Thermodesulfobacteriota</taxon>
        <taxon>Desulfobacteria</taxon>
        <taxon>Desulfobacterales</taxon>
        <taxon>Desulfococcaceae</taxon>
        <taxon>Desulfonema</taxon>
    </lineage>
</organism>
<name>A0A975B8J0_9BACT</name>
<sequence length="45" mass="4945">MKQVKYGPKIASTYSHSCTSMKTRIETGTSSIVTIILIFLTVVLP</sequence>
<dbReference type="EMBL" id="CP061799">
    <property type="protein sequence ID" value="QTA80754.1"/>
    <property type="molecule type" value="Genomic_DNA"/>
</dbReference>
<gene>
    <name evidence="2" type="ORF">dnl_30670</name>
</gene>
<keyword evidence="1" id="KW-0472">Membrane</keyword>
<evidence type="ECO:0000256" key="1">
    <source>
        <dbReference type="SAM" id="Phobius"/>
    </source>
</evidence>
<accession>A0A975B8J0</accession>
<keyword evidence="1" id="KW-1133">Transmembrane helix</keyword>
<reference evidence="2" key="1">
    <citation type="journal article" date="2021" name="Microb. Physiol.">
        <title>Proteogenomic Insights into the Physiology of Marine, Sulfate-Reducing, Filamentous Desulfonema limicola and Desulfonema magnum.</title>
        <authorList>
            <person name="Schnaars V."/>
            <person name="Wohlbrand L."/>
            <person name="Scheve S."/>
            <person name="Hinrichs C."/>
            <person name="Reinhardt R."/>
            <person name="Rabus R."/>
        </authorList>
    </citation>
    <scope>NUCLEOTIDE SEQUENCE</scope>
    <source>
        <strain evidence="2">5ac10</strain>
    </source>
</reference>